<organism evidence="1 2">
    <name type="scientific">Nonomuraea rubra</name>
    <dbReference type="NCBI Taxonomy" id="46180"/>
    <lineage>
        <taxon>Bacteria</taxon>
        <taxon>Bacillati</taxon>
        <taxon>Actinomycetota</taxon>
        <taxon>Actinomycetes</taxon>
        <taxon>Streptosporangiales</taxon>
        <taxon>Streptosporangiaceae</taxon>
        <taxon>Nonomuraea</taxon>
    </lineage>
</organism>
<sequence>MSGWTRDLLTGFAVLLGEADVATWNPNGIYTDNQTALTIGGLPAKPDTAIALAVYGVGQAGDDVEQPDSAVQMQARFRAKTDPRVVDDLADGVFDAIHGLANVTLSTGVHVLLARRTLVAPLGRDSSGRWERADSFDLMVHRPSPHRDV</sequence>
<keyword evidence="2" id="KW-1185">Reference proteome</keyword>
<dbReference type="EMBL" id="JACHMI010000002">
    <property type="protein sequence ID" value="MBB6557299.1"/>
    <property type="molecule type" value="Genomic_DNA"/>
</dbReference>
<dbReference type="InterPro" id="IPR024411">
    <property type="entry name" value="Tail_terminator_phage"/>
</dbReference>
<accession>A0A7X0P928</accession>
<comment type="caution">
    <text evidence="1">The sequence shown here is derived from an EMBL/GenBank/DDBJ whole genome shotgun (WGS) entry which is preliminary data.</text>
</comment>
<dbReference type="RefSeq" id="WP_185112881.1">
    <property type="nucleotide sequence ID" value="NZ_BAAAXY010000269.1"/>
</dbReference>
<evidence type="ECO:0000313" key="2">
    <source>
        <dbReference type="Proteomes" id="UP000565579"/>
    </source>
</evidence>
<reference evidence="1 2" key="1">
    <citation type="submission" date="2020-08" db="EMBL/GenBank/DDBJ databases">
        <title>Sequencing the genomes of 1000 actinobacteria strains.</title>
        <authorList>
            <person name="Klenk H.-P."/>
        </authorList>
    </citation>
    <scope>NUCLEOTIDE SEQUENCE [LARGE SCALE GENOMIC DNA]</scope>
    <source>
        <strain evidence="1 2">DSM 43768</strain>
    </source>
</reference>
<dbReference type="AlphaFoldDB" id="A0A7X0P928"/>
<dbReference type="Proteomes" id="UP000565579">
    <property type="component" value="Unassembled WGS sequence"/>
</dbReference>
<protein>
    <recommendedName>
        <fullName evidence="3">DUF3168 domain-containing protein</fullName>
    </recommendedName>
</protein>
<gene>
    <name evidence="1" type="ORF">HD593_012189</name>
</gene>
<evidence type="ECO:0008006" key="3">
    <source>
        <dbReference type="Google" id="ProtNLM"/>
    </source>
</evidence>
<proteinExistence type="predicted"/>
<name>A0A7X0P928_9ACTN</name>
<evidence type="ECO:0000313" key="1">
    <source>
        <dbReference type="EMBL" id="MBB6557299.1"/>
    </source>
</evidence>
<dbReference type="Pfam" id="PF12691">
    <property type="entry name" value="Phage_tail_terminator_6"/>
    <property type="match status" value="1"/>
</dbReference>